<dbReference type="GeneID" id="83174942"/>
<evidence type="ECO:0000313" key="2">
    <source>
        <dbReference type="EMBL" id="KAJ5218480.1"/>
    </source>
</evidence>
<name>A0A9W9TEC3_9EURO</name>
<dbReference type="PANTHER" id="PTHR31642">
    <property type="entry name" value="TRICHOTHECENE 3-O-ACETYLTRANSFERASE"/>
    <property type="match status" value="1"/>
</dbReference>
<dbReference type="Proteomes" id="UP001150904">
    <property type="component" value="Unassembled WGS sequence"/>
</dbReference>
<accession>A0A9W9TEC3</accession>
<organism evidence="2 3">
    <name type="scientific">Penicillium cinerascens</name>
    <dbReference type="NCBI Taxonomy" id="70096"/>
    <lineage>
        <taxon>Eukaryota</taxon>
        <taxon>Fungi</taxon>
        <taxon>Dikarya</taxon>
        <taxon>Ascomycota</taxon>
        <taxon>Pezizomycotina</taxon>
        <taxon>Eurotiomycetes</taxon>
        <taxon>Eurotiomycetidae</taxon>
        <taxon>Eurotiales</taxon>
        <taxon>Aspergillaceae</taxon>
        <taxon>Penicillium</taxon>
    </lineage>
</organism>
<dbReference type="RefSeq" id="XP_058313053.1">
    <property type="nucleotide sequence ID" value="XM_058447642.1"/>
</dbReference>
<reference evidence="2" key="1">
    <citation type="submission" date="2022-12" db="EMBL/GenBank/DDBJ databases">
        <authorList>
            <person name="Petersen C."/>
        </authorList>
    </citation>
    <scope>NUCLEOTIDE SEQUENCE</scope>
    <source>
        <strain evidence="2">IBT 15544</strain>
    </source>
</reference>
<gene>
    <name evidence="2" type="ORF">N7498_000579</name>
</gene>
<keyword evidence="1" id="KW-0808">Transferase</keyword>
<dbReference type="EMBL" id="JAPQKR010000004">
    <property type="protein sequence ID" value="KAJ5218480.1"/>
    <property type="molecule type" value="Genomic_DNA"/>
</dbReference>
<dbReference type="InterPro" id="IPR050317">
    <property type="entry name" value="Plant_Fungal_Acyltransferase"/>
</dbReference>
<proteinExistence type="predicted"/>
<dbReference type="GO" id="GO:0016747">
    <property type="term" value="F:acyltransferase activity, transferring groups other than amino-acyl groups"/>
    <property type="evidence" value="ECO:0007669"/>
    <property type="project" value="TreeGrafter"/>
</dbReference>
<protein>
    <submittedName>
        <fullName evidence="2">Uncharacterized protein</fullName>
    </submittedName>
</protein>
<dbReference type="InterPro" id="IPR023213">
    <property type="entry name" value="CAT-like_dom_sf"/>
</dbReference>
<dbReference type="Pfam" id="PF02458">
    <property type="entry name" value="Transferase"/>
    <property type="match status" value="1"/>
</dbReference>
<keyword evidence="3" id="KW-1185">Reference proteome</keyword>
<dbReference type="OrthoDB" id="1862401at2759"/>
<dbReference type="AlphaFoldDB" id="A0A9W9TEC3"/>
<evidence type="ECO:0000256" key="1">
    <source>
        <dbReference type="ARBA" id="ARBA00022679"/>
    </source>
</evidence>
<reference evidence="2" key="2">
    <citation type="journal article" date="2023" name="IMA Fungus">
        <title>Comparative genomic study of the Penicillium genus elucidates a diverse pangenome and 15 lateral gene transfer events.</title>
        <authorList>
            <person name="Petersen C."/>
            <person name="Sorensen T."/>
            <person name="Nielsen M.R."/>
            <person name="Sondergaard T.E."/>
            <person name="Sorensen J.L."/>
            <person name="Fitzpatrick D.A."/>
            <person name="Frisvad J.C."/>
            <person name="Nielsen K.L."/>
        </authorList>
    </citation>
    <scope>NUCLEOTIDE SEQUENCE</scope>
    <source>
        <strain evidence="2">IBT 15544</strain>
    </source>
</reference>
<evidence type="ECO:0000313" key="3">
    <source>
        <dbReference type="Proteomes" id="UP001150904"/>
    </source>
</evidence>
<dbReference type="Gene3D" id="3.30.559.10">
    <property type="entry name" value="Chloramphenicol acetyltransferase-like domain"/>
    <property type="match status" value="2"/>
</dbReference>
<dbReference type="PANTHER" id="PTHR31642:SF310">
    <property type="entry name" value="FATTY ALCOHOL:CAFFEOYL-COA ACYLTRANSFERASE"/>
    <property type="match status" value="1"/>
</dbReference>
<sequence length="447" mass="49259">MDDTVKYELSDIDKMGMRKSVKLFVIYELQPAIDLDDLISSIMEGVRNATRQLPFIAGDLQIHDHGKVYIVTHPGSQVEVNIRRFEPTEHKSLSALASDGFNPNHLDPIMMLPEEPTSNNPVCALQLSLIEGGLVLGFSMNHAVGDWFSIDTFLSLVCQSSKAHQEGLEMPTYMPDLNRTPYNTSASGPTISKTELQEKLPMFYIMDMSSFKPKPPPASKSGIYKISETSIQKLKAKCGPFLNGVDYITSYDCISAIIWTAVTRARLHLLPEKATSLSRFIHPIDVRTRDPDNKTSDRYFGNAVIATQAGPLTAEALVSDGVRGLAAAASLIRQSIYSVDMFSIGYMTSLMGSLSPGEIIGSRADFADMDILMTSWYSGTAEKYDIGSAASPVAVRLPPPMARAAMILPNFSRGGRRVFEVLVELAVEDHDLLRKDAEFLEYFDVVA</sequence>
<comment type="caution">
    <text evidence="2">The sequence shown here is derived from an EMBL/GenBank/DDBJ whole genome shotgun (WGS) entry which is preliminary data.</text>
</comment>
<dbReference type="GO" id="GO:0044550">
    <property type="term" value="P:secondary metabolite biosynthetic process"/>
    <property type="evidence" value="ECO:0007669"/>
    <property type="project" value="TreeGrafter"/>
</dbReference>